<evidence type="ECO:0000256" key="4">
    <source>
        <dbReference type="PIRSR" id="PIRSR000102-1"/>
    </source>
</evidence>
<feature type="binding site" evidence="5">
    <location>
        <position position="100"/>
    </location>
    <ligand>
        <name>NAD(+)</name>
        <dbReference type="ChEBI" id="CHEBI:57540"/>
    </ligand>
</feature>
<organism evidence="9 10">
    <name type="scientific">Pseudolabrys taiwanensis</name>
    <dbReference type="NCBI Taxonomy" id="331696"/>
    <lineage>
        <taxon>Bacteria</taxon>
        <taxon>Pseudomonadati</taxon>
        <taxon>Pseudomonadota</taxon>
        <taxon>Alphaproteobacteria</taxon>
        <taxon>Hyphomicrobiales</taxon>
        <taxon>Xanthobacteraceae</taxon>
        <taxon>Pseudolabrys</taxon>
    </lineage>
</organism>
<dbReference type="GO" id="GO:0006089">
    <property type="term" value="P:lactate metabolic process"/>
    <property type="evidence" value="ECO:0007669"/>
    <property type="project" value="TreeGrafter"/>
</dbReference>
<dbReference type="AlphaFoldDB" id="A0A345ZQL5"/>
<keyword evidence="3 5" id="KW-0520">NAD</keyword>
<dbReference type="KEGG" id="ptaw:DW352_00965"/>
<dbReference type="PANTHER" id="PTHR43128">
    <property type="entry name" value="L-2-HYDROXYCARBOXYLATE DEHYDROGENASE (NAD(P)(+))"/>
    <property type="match status" value="1"/>
</dbReference>
<evidence type="ECO:0000256" key="2">
    <source>
        <dbReference type="ARBA" id="ARBA00023002"/>
    </source>
</evidence>
<comment type="function">
    <text evidence="1">Catalyzes the reversible oxidation of malate to oxaloacetate.</text>
</comment>
<dbReference type="PANTHER" id="PTHR43128:SF16">
    <property type="entry name" value="L-LACTATE DEHYDROGENASE"/>
    <property type="match status" value="1"/>
</dbReference>
<feature type="domain" description="Lactate/malate dehydrogenase N-terminal" evidence="7">
    <location>
        <begin position="1"/>
        <end position="140"/>
    </location>
</feature>
<dbReference type="PRINTS" id="PR00086">
    <property type="entry name" value="LLDHDRGNASE"/>
</dbReference>
<evidence type="ECO:0000256" key="1">
    <source>
        <dbReference type="ARBA" id="ARBA00003966"/>
    </source>
</evidence>
<dbReference type="InterPro" id="IPR022383">
    <property type="entry name" value="Lactate/malate_DH_C"/>
</dbReference>
<evidence type="ECO:0000313" key="10">
    <source>
        <dbReference type="Proteomes" id="UP000254889"/>
    </source>
</evidence>
<dbReference type="SUPFAM" id="SSF51735">
    <property type="entry name" value="NAD(P)-binding Rossmann-fold domains"/>
    <property type="match status" value="1"/>
</dbReference>
<dbReference type="SUPFAM" id="SSF56327">
    <property type="entry name" value="LDH C-terminal domain-like"/>
    <property type="match status" value="1"/>
</dbReference>
<dbReference type="Pfam" id="PF00056">
    <property type="entry name" value="Ldh_1_N"/>
    <property type="match status" value="1"/>
</dbReference>
<feature type="active site" description="Proton acceptor" evidence="4">
    <location>
        <position position="178"/>
    </location>
</feature>
<dbReference type="GO" id="GO:0004459">
    <property type="term" value="F:L-lactate dehydrogenase (NAD+) activity"/>
    <property type="evidence" value="ECO:0007669"/>
    <property type="project" value="TreeGrafter"/>
</dbReference>
<dbReference type="RefSeq" id="WP_115687680.1">
    <property type="nucleotide sequence ID" value="NZ_CP031417.1"/>
</dbReference>
<sequence length="311" mass="32758">MKLGIIGAGNVGCACALAAATRGSAREIVLVNRTRKTAQAVATDIRYGTPLGPRVDIRDGDYGDLAGCGVVMITSGINEKTGGATDRNDKEGRLKLLDKNAAIYRDIVPRIVEAAPHAVLLTVTDPPDPLADVAREAAGHGKVMSAGTFLDSQRFRIHLASHFGVSPAEVDAMVIGDHGTSQVFVWSAARVGGVPVAKLLKDRGEDAAAMHAQLEKDVRYANITIIEGHDASQYGIGIVSARITEMILNDERATIPVGSLQKPYGVTLSLPSVVGRGGIEAVLAPELSATEREGLEKSAESLRQALARVQR</sequence>
<dbReference type="OrthoDB" id="9802969at2"/>
<evidence type="ECO:0000256" key="3">
    <source>
        <dbReference type="ARBA" id="ARBA00023027"/>
    </source>
</evidence>
<evidence type="ECO:0000256" key="5">
    <source>
        <dbReference type="PIRSR" id="PIRSR000102-3"/>
    </source>
</evidence>
<accession>A0A345ZQL5</accession>
<dbReference type="Proteomes" id="UP000254889">
    <property type="component" value="Chromosome"/>
</dbReference>
<feature type="binding site" evidence="5">
    <location>
        <begin position="7"/>
        <end position="12"/>
    </location>
    <ligand>
        <name>NAD(+)</name>
        <dbReference type="ChEBI" id="CHEBI:57540"/>
    </ligand>
</feature>
<evidence type="ECO:0000313" key="9">
    <source>
        <dbReference type="EMBL" id="AXK79212.1"/>
    </source>
</evidence>
<dbReference type="InterPro" id="IPR015955">
    <property type="entry name" value="Lactate_DH/Glyco_Ohase_4_C"/>
</dbReference>
<dbReference type="EMBL" id="CP031417">
    <property type="protein sequence ID" value="AXK79212.1"/>
    <property type="molecule type" value="Genomic_DNA"/>
</dbReference>
<keyword evidence="2 6" id="KW-0560">Oxidoreductase</keyword>
<proteinExistence type="inferred from homology"/>
<name>A0A345ZQL5_9HYPH</name>
<dbReference type="PIRSF" id="PIRSF000102">
    <property type="entry name" value="Lac_mal_DH"/>
    <property type="match status" value="1"/>
</dbReference>
<feature type="domain" description="Lactate/malate dehydrogenase C-terminal" evidence="8">
    <location>
        <begin position="148"/>
        <end position="308"/>
    </location>
</feature>
<evidence type="ECO:0000259" key="7">
    <source>
        <dbReference type="Pfam" id="PF00056"/>
    </source>
</evidence>
<comment type="similarity">
    <text evidence="6">Belongs to the LDH/MDH superfamily.</text>
</comment>
<dbReference type="Pfam" id="PF02866">
    <property type="entry name" value="Ldh_1_C"/>
    <property type="match status" value="1"/>
</dbReference>
<evidence type="ECO:0000256" key="6">
    <source>
        <dbReference type="RuleBase" id="RU003369"/>
    </source>
</evidence>
<gene>
    <name evidence="9" type="ORF">DW352_00965</name>
</gene>
<dbReference type="InterPro" id="IPR001236">
    <property type="entry name" value="Lactate/malate_DH_N"/>
</dbReference>
<evidence type="ECO:0000259" key="8">
    <source>
        <dbReference type="Pfam" id="PF02866"/>
    </source>
</evidence>
<protein>
    <submittedName>
        <fullName evidence="9">Lactate dehydrogenase</fullName>
    </submittedName>
</protein>
<dbReference type="InterPro" id="IPR036291">
    <property type="entry name" value="NAD(P)-bd_dom_sf"/>
</dbReference>
<reference evidence="9 10" key="1">
    <citation type="submission" date="2018-07" db="EMBL/GenBank/DDBJ databases">
        <authorList>
            <person name="Quirk P.G."/>
            <person name="Krulwich T.A."/>
        </authorList>
    </citation>
    <scope>NUCLEOTIDE SEQUENCE [LARGE SCALE GENOMIC DNA]</scope>
    <source>
        <strain evidence="9 10">CC-BB4</strain>
    </source>
</reference>
<dbReference type="PROSITE" id="PS51257">
    <property type="entry name" value="PROKAR_LIPOPROTEIN"/>
    <property type="match status" value="1"/>
</dbReference>
<dbReference type="Gene3D" id="3.90.110.10">
    <property type="entry name" value="Lactate dehydrogenase/glycoside hydrolase, family 4, C-terminal"/>
    <property type="match status" value="1"/>
</dbReference>
<keyword evidence="10" id="KW-1185">Reference proteome</keyword>
<dbReference type="InterPro" id="IPR001557">
    <property type="entry name" value="L-lactate/malate_DH"/>
</dbReference>
<dbReference type="Gene3D" id="3.40.50.720">
    <property type="entry name" value="NAD(P)-binding Rossmann-like Domain"/>
    <property type="match status" value="1"/>
</dbReference>